<dbReference type="AlphaFoldDB" id="A0A1X7GCK1"/>
<accession>A0A1X7GCK1</accession>
<dbReference type="Pfam" id="PF08808">
    <property type="entry name" value="RES"/>
    <property type="match status" value="1"/>
</dbReference>
<evidence type="ECO:0000313" key="2">
    <source>
        <dbReference type="EMBL" id="SMF67740.1"/>
    </source>
</evidence>
<name>A0A1X7GCK1_TRICW</name>
<dbReference type="InterPro" id="IPR014914">
    <property type="entry name" value="RES_dom"/>
</dbReference>
<gene>
    <name evidence="2" type="ORF">SAMN06295900_11528</name>
</gene>
<sequence length="173" mass="19085">MIVTALNQVVVYRMHVPKWAVAPISGTGAALHGGRANRIGINALYLSLDPQTAISEYKQVSTLLPPGTLVSYRLTVAPVVDFTGGYRQEVWPPLWESFFCDWRACWFDERIEPPSWVLGDEVMAAGAKGLLFRSTLPASGTNLVLYLDQLDAHDLVEVIDPAGMLPKNQDSWS</sequence>
<reference evidence="3" key="1">
    <citation type="submission" date="2017-04" db="EMBL/GenBank/DDBJ databases">
        <authorList>
            <person name="Varghese N."/>
            <person name="Submissions S."/>
        </authorList>
    </citation>
    <scope>NUCLEOTIDE SEQUENCE [LARGE SCALE GENOMIC DNA]</scope>
    <source>
        <strain evidence="3">Ballard 720</strain>
    </source>
</reference>
<protein>
    <submittedName>
        <fullName evidence="2">RES domain-containing protein</fullName>
    </submittedName>
</protein>
<evidence type="ECO:0000259" key="1">
    <source>
        <dbReference type="SMART" id="SM00953"/>
    </source>
</evidence>
<dbReference type="SMART" id="SM00953">
    <property type="entry name" value="RES"/>
    <property type="match status" value="1"/>
</dbReference>
<dbReference type="Proteomes" id="UP000192911">
    <property type="component" value="Unassembled WGS sequence"/>
</dbReference>
<dbReference type="OrthoDB" id="648213at2"/>
<dbReference type="GeneID" id="95552713"/>
<evidence type="ECO:0000313" key="3">
    <source>
        <dbReference type="Proteomes" id="UP000192911"/>
    </source>
</evidence>
<proteinExistence type="predicted"/>
<keyword evidence="3" id="KW-1185">Reference proteome</keyword>
<dbReference type="EMBL" id="FXAH01000015">
    <property type="protein sequence ID" value="SMF67740.1"/>
    <property type="molecule type" value="Genomic_DNA"/>
</dbReference>
<dbReference type="STRING" id="28094.SAMN06295900_11528"/>
<feature type="domain" description="RES" evidence="1">
    <location>
        <begin position="23"/>
        <end position="159"/>
    </location>
</feature>
<dbReference type="RefSeq" id="WP_085229636.1">
    <property type="nucleotide sequence ID" value="NZ_BSQD01000008.1"/>
</dbReference>
<organism evidence="2 3">
    <name type="scientific">Trinickia caryophylli</name>
    <name type="common">Paraburkholderia caryophylli</name>
    <dbReference type="NCBI Taxonomy" id="28094"/>
    <lineage>
        <taxon>Bacteria</taxon>
        <taxon>Pseudomonadati</taxon>
        <taxon>Pseudomonadota</taxon>
        <taxon>Betaproteobacteria</taxon>
        <taxon>Burkholderiales</taxon>
        <taxon>Burkholderiaceae</taxon>
        <taxon>Trinickia</taxon>
    </lineage>
</organism>